<dbReference type="EMBL" id="FNCN01000009">
    <property type="protein sequence ID" value="SDG93643.1"/>
    <property type="molecule type" value="Genomic_DNA"/>
</dbReference>
<dbReference type="OrthoDB" id="3544444at2"/>
<dbReference type="AlphaFoldDB" id="A0A1G7YBB4"/>
<reference evidence="1 2" key="1">
    <citation type="submission" date="2016-10" db="EMBL/GenBank/DDBJ databases">
        <authorList>
            <person name="de Groot N.N."/>
        </authorList>
    </citation>
    <scope>NUCLEOTIDE SEQUENCE [LARGE SCALE GENOMIC DNA]</scope>
    <source>
        <strain evidence="1 2">CPCC 201354</strain>
    </source>
</reference>
<protein>
    <submittedName>
        <fullName evidence="1">Uncharacterized protein</fullName>
    </submittedName>
</protein>
<name>A0A1G7YBB4_9ACTN</name>
<sequence>MSTRTARTAEASSMYEDLVRDRIQTLRREAEEQRVIARVRAVNRARRDAERASMRLRNALQRLV</sequence>
<dbReference type="RefSeq" id="WP_093170487.1">
    <property type="nucleotide sequence ID" value="NZ_FNCN01000009.1"/>
</dbReference>
<evidence type="ECO:0000313" key="1">
    <source>
        <dbReference type="EMBL" id="SDG93643.1"/>
    </source>
</evidence>
<accession>A0A1G7YBB4</accession>
<dbReference type="Proteomes" id="UP000198923">
    <property type="component" value="Unassembled WGS sequence"/>
</dbReference>
<organism evidence="1 2">
    <name type="scientific">Sinosporangium album</name>
    <dbReference type="NCBI Taxonomy" id="504805"/>
    <lineage>
        <taxon>Bacteria</taxon>
        <taxon>Bacillati</taxon>
        <taxon>Actinomycetota</taxon>
        <taxon>Actinomycetes</taxon>
        <taxon>Streptosporangiales</taxon>
        <taxon>Streptosporangiaceae</taxon>
        <taxon>Sinosporangium</taxon>
    </lineage>
</organism>
<proteinExistence type="predicted"/>
<dbReference type="STRING" id="504805.SAMN05421505_109177"/>
<keyword evidence="2" id="KW-1185">Reference proteome</keyword>
<evidence type="ECO:0000313" key="2">
    <source>
        <dbReference type="Proteomes" id="UP000198923"/>
    </source>
</evidence>
<gene>
    <name evidence="1" type="ORF">SAMN05421505_109177</name>
</gene>